<name>A0A084U4X5_MALIO</name>
<dbReference type="EMBL" id="AWQU01000021">
    <property type="protein sequence ID" value="KFB08011.1"/>
    <property type="molecule type" value="Genomic_DNA"/>
</dbReference>
<protein>
    <submittedName>
        <fullName evidence="2">Uncharacterized protein</fullName>
    </submittedName>
</protein>
<evidence type="ECO:0000313" key="3">
    <source>
        <dbReference type="Proteomes" id="UP000028523"/>
    </source>
</evidence>
<accession>A0A084U4X5</accession>
<keyword evidence="3" id="KW-1185">Reference proteome</keyword>
<organism evidence="2 3">
    <name type="scientific">Malacoplasma iowae DK-CPA</name>
    <dbReference type="NCBI Taxonomy" id="1394179"/>
    <lineage>
        <taxon>Bacteria</taxon>
        <taxon>Bacillati</taxon>
        <taxon>Mycoplasmatota</taxon>
        <taxon>Mycoplasmoidales</taxon>
        <taxon>Mycoplasmoidaceae</taxon>
        <taxon>Malacoplasma</taxon>
    </lineage>
</organism>
<comment type="caution">
    <text evidence="2">The sequence shown here is derived from an EMBL/GenBank/DDBJ whole genome shotgun (WGS) entry which is preliminary data.</text>
</comment>
<dbReference type="AlphaFoldDB" id="A0A084U4X5"/>
<feature type="transmembrane region" description="Helical" evidence="1">
    <location>
        <begin position="16"/>
        <end position="36"/>
    </location>
</feature>
<keyword evidence="1" id="KW-1133">Transmembrane helix</keyword>
<sequence length="86" mass="9561">MQKFTIKEKQEIRGGFNWWAIGILVSLIIQAVVSLIQGATGVYQVATAKSTGDSSTKQNYSSYTRNNGFLRLSKYPSRTNINMGIL</sequence>
<keyword evidence="1" id="KW-0472">Membrane</keyword>
<keyword evidence="1" id="KW-0812">Transmembrane</keyword>
<proteinExistence type="predicted"/>
<gene>
    <name evidence="2" type="ORF">P271_878</name>
</gene>
<reference evidence="2 3" key="1">
    <citation type="journal article" date="2014" name="PLoS ONE">
        <title>Reduction of Hydrogen Peroxide Accumulation and Toxicity by a Catalase from Mycoplasma iowae.</title>
        <authorList>
            <person name="Pritchard R.E."/>
            <person name="Prassinos A.J."/>
            <person name="Osborne J.D."/>
            <person name="Raviv Z."/>
            <person name="Balish M.F."/>
        </authorList>
    </citation>
    <scope>NUCLEOTIDE SEQUENCE [LARGE SCALE GENOMIC DNA]</scope>
    <source>
        <strain evidence="2 3">DK-CPA</strain>
    </source>
</reference>
<evidence type="ECO:0000313" key="2">
    <source>
        <dbReference type="EMBL" id="KFB08011.1"/>
    </source>
</evidence>
<dbReference type="RefSeq" id="WP_036451124.1">
    <property type="nucleotide sequence ID" value="NZ_AWQU01000021.1"/>
</dbReference>
<dbReference type="Proteomes" id="UP000028523">
    <property type="component" value="Unassembled WGS sequence"/>
</dbReference>
<evidence type="ECO:0000256" key="1">
    <source>
        <dbReference type="SAM" id="Phobius"/>
    </source>
</evidence>